<dbReference type="EMBL" id="MNBE01000379">
    <property type="protein sequence ID" value="OKP10187.1"/>
    <property type="molecule type" value="Genomic_DNA"/>
</dbReference>
<comment type="caution">
    <text evidence="1">The sequence shown here is derived from an EMBL/GenBank/DDBJ whole genome shotgun (WGS) entry which is preliminary data.</text>
</comment>
<dbReference type="AlphaFoldDB" id="A0A1Q5UCI3"/>
<accession>A0A1Q5UCI3</accession>
<organism evidence="1 2">
    <name type="scientific">Penicillium subrubescens</name>
    <dbReference type="NCBI Taxonomy" id="1316194"/>
    <lineage>
        <taxon>Eukaryota</taxon>
        <taxon>Fungi</taxon>
        <taxon>Dikarya</taxon>
        <taxon>Ascomycota</taxon>
        <taxon>Pezizomycotina</taxon>
        <taxon>Eurotiomycetes</taxon>
        <taxon>Eurotiomycetidae</taxon>
        <taxon>Eurotiales</taxon>
        <taxon>Aspergillaceae</taxon>
        <taxon>Penicillium</taxon>
    </lineage>
</organism>
<gene>
    <name evidence="1" type="ORF">PENSUB_4361</name>
</gene>
<keyword evidence="2" id="KW-1185">Reference proteome</keyword>
<evidence type="ECO:0000313" key="2">
    <source>
        <dbReference type="Proteomes" id="UP000186955"/>
    </source>
</evidence>
<reference evidence="1 2" key="1">
    <citation type="submission" date="2016-10" db="EMBL/GenBank/DDBJ databases">
        <title>Genome sequence of the ascomycete fungus Penicillium subrubescens.</title>
        <authorList>
            <person name="De Vries R.P."/>
            <person name="Peng M."/>
            <person name="Dilokpimol A."/>
            <person name="Hilden K."/>
            <person name="Makela M.R."/>
            <person name="Grigoriev I."/>
            <person name="Riley R."/>
            <person name="Granchi Z."/>
        </authorList>
    </citation>
    <scope>NUCLEOTIDE SEQUENCE [LARGE SCALE GENOMIC DNA]</scope>
    <source>
        <strain evidence="1 2">CBS 132785</strain>
    </source>
</reference>
<dbReference type="Proteomes" id="UP000186955">
    <property type="component" value="Unassembled WGS sequence"/>
</dbReference>
<protein>
    <submittedName>
        <fullName evidence="1">Uncharacterized protein</fullName>
    </submittedName>
</protein>
<sequence length="70" mass="7864">MDNVRQWPYRGYDDWLCGLHPIDDVVKPRFVTHNSTGGLHLRICGGGGGCVFHRFATLLNGYVRLIFACA</sequence>
<evidence type="ECO:0000313" key="1">
    <source>
        <dbReference type="EMBL" id="OKP10187.1"/>
    </source>
</evidence>
<proteinExistence type="predicted"/>
<name>A0A1Q5UCI3_9EURO</name>